<evidence type="ECO:0000256" key="3">
    <source>
        <dbReference type="ARBA" id="ARBA00023002"/>
    </source>
</evidence>
<keyword evidence="6" id="KW-1185">Reference proteome</keyword>
<sequence length="225" mass="23902">MRKLTVITAGLSTPSTTRHVADQIAAATQTAVSARGEEAEVTVLELKDYATELAQFMVTGGLPTPLIDDLRNTIHNSDGLIAVTPVFKASYSGLFKLFFDVLENTALIDMPVIVAATAGSIRHALVLDYAMRPLFSYLRANVMPTGIFAATEDFGGEAGQLLTERISRAAGELAEYMVTQRDSVGGLGGVTARGAIQRRTSGTDAMEEFTPFSELLQGHDGSASS</sequence>
<dbReference type="Gene3D" id="3.40.50.360">
    <property type="match status" value="1"/>
</dbReference>
<evidence type="ECO:0000259" key="4">
    <source>
        <dbReference type="Pfam" id="PF03358"/>
    </source>
</evidence>
<accession>A0A2A9DPV5</accession>
<protein>
    <submittedName>
        <fullName evidence="5">FMN reductase</fullName>
    </submittedName>
</protein>
<feature type="domain" description="NADPH-dependent FMN reductase-like" evidence="4">
    <location>
        <begin position="3"/>
        <end position="153"/>
    </location>
</feature>
<dbReference type="InterPro" id="IPR005025">
    <property type="entry name" value="FMN_Rdtase-like_dom"/>
</dbReference>
<dbReference type="InterPro" id="IPR051814">
    <property type="entry name" value="NAD(P)H-dep_FMN_reductase"/>
</dbReference>
<dbReference type="SUPFAM" id="SSF52218">
    <property type="entry name" value="Flavoproteins"/>
    <property type="match status" value="1"/>
</dbReference>
<dbReference type="NCBIfam" id="TIGR04037">
    <property type="entry name" value="LLM_duo_CE1759"/>
    <property type="match status" value="1"/>
</dbReference>
<dbReference type="Pfam" id="PF03358">
    <property type="entry name" value="FMN_red"/>
    <property type="match status" value="1"/>
</dbReference>
<evidence type="ECO:0000313" key="5">
    <source>
        <dbReference type="EMBL" id="PFG28623.1"/>
    </source>
</evidence>
<dbReference type="RefSeq" id="WP_048381552.1">
    <property type="nucleotide sequence ID" value="NZ_LDYE01000011.1"/>
</dbReference>
<dbReference type="AlphaFoldDB" id="A0A2A9DPV5"/>
<dbReference type="PANTHER" id="PTHR43408">
    <property type="entry name" value="FMN REDUCTASE (NADPH)"/>
    <property type="match status" value="1"/>
</dbReference>
<comment type="caution">
    <text evidence="5">The sequence shown here is derived from an EMBL/GenBank/DDBJ whole genome shotgun (WGS) entry which is preliminary data.</text>
</comment>
<dbReference type="InterPro" id="IPR029039">
    <property type="entry name" value="Flavoprotein-like_sf"/>
</dbReference>
<organism evidence="5 6">
    <name type="scientific">Corynebacterium renale</name>
    <dbReference type="NCBI Taxonomy" id="1724"/>
    <lineage>
        <taxon>Bacteria</taxon>
        <taxon>Bacillati</taxon>
        <taxon>Actinomycetota</taxon>
        <taxon>Actinomycetes</taxon>
        <taxon>Mycobacteriales</taxon>
        <taxon>Corynebacteriaceae</taxon>
        <taxon>Corynebacterium</taxon>
    </lineage>
</organism>
<dbReference type="Proteomes" id="UP000221653">
    <property type="component" value="Unassembled WGS sequence"/>
</dbReference>
<dbReference type="InterPro" id="IPR023932">
    <property type="entry name" value="CE1759_FMN_reduct"/>
</dbReference>
<name>A0A2A9DPV5_9CORY</name>
<evidence type="ECO:0000256" key="1">
    <source>
        <dbReference type="ARBA" id="ARBA00022630"/>
    </source>
</evidence>
<dbReference type="PANTHER" id="PTHR43408:SF2">
    <property type="entry name" value="FMN REDUCTASE (NADPH)"/>
    <property type="match status" value="1"/>
</dbReference>
<evidence type="ECO:0000256" key="2">
    <source>
        <dbReference type="ARBA" id="ARBA00022643"/>
    </source>
</evidence>
<dbReference type="GO" id="GO:0016491">
    <property type="term" value="F:oxidoreductase activity"/>
    <property type="evidence" value="ECO:0007669"/>
    <property type="project" value="UniProtKB-KW"/>
</dbReference>
<dbReference type="OrthoDB" id="1643408at2"/>
<reference evidence="5 6" key="1">
    <citation type="submission" date="2017-10" db="EMBL/GenBank/DDBJ databases">
        <title>Sequencing the genomes of 1000 actinobacteria strains.</title>
        <authorList>
            <person name="Klenk H.-P."/>
        </authorList>
    </citation>
    <scope>NUCLEOTIDE SEQUENCE [LARGE SCALE GENOMIC DNA]</scope>
    <source>
        <strain evidence="5 6">DSM 20688</strain>
    </source>
</reference>
<dbReference type="EMBL" id="PDJF01000001">
    <property type="protein sequence ID" value="PFG28623.1"/>
    <property type="molecule type" value="Genomic_DNA"/>
</dbReference>
<gene>
    <name evidence="5" type="ORF">ATK06_1742</name>
</gene>
<keyword evidence="3" id="KW-0560">Oxidoreductase</keyword>
<keyword evidence="1" id="KW-0285">Flavoprotein</keyword>
<keyword evidence="2" id="KW-0288">FMN</keyword>
<dbReference type="STRING" id="1724.GCA_001044175_00371"/>
<proteinExistence type="predicted"/>
<evidence type="ECO:0000313" key="6">
    <source>
        <dbReference type="Proteomes" id="UP000221653"/>
    </source>
</evidence>